<feature type="non-terminal residue" evidence="1">
    <location>
        <position position="22"/>
    </location>
</feature>
<evidence type="ECO:0000313" key="1">
    <source>
        <dbReference type="EMBL" id="CAF4382294.1"/>
    </source>
</evidence>
<organism evidence="1 2">
    <name type="scientific">Adineta steineri</name>
    <dbReference type="NCBI Taxonomy" id="433720"/>
    <lineage>
        <taxon>Eukaryota</taxon>
        <taxon>Metazoa</taxon>
        <taxon>Spiralia</taxon>
        <taxon>Gnathifera</taxon>
        <taxon>Rotifera</taxon>
        <taxon>Eurotatoria</taxon>
        <taxon>Bdelloidea</taxon>
        <taxon>Adinetida</taxon>
        <taxon>Adinetidae</taxon>
        <taxon>Adineta</taxon>
    </lineage>
</organism>
<sequence length="22" mass="2453">GDHKAVALWHFLKVFLTSGVAR</sequence>
<feature type="non-terminal residue" evidence="1">
    <location>
        <position position="1"/>
    </location>
</feature>
<accession>A0A820MX76</accession>
<protein>
    <submittedName>
        <fullName evidence="1">Uncharacterized protein</fullName>
    </submittedName>
</protein>
<proteinExistence type="predicted"/>
<dbReference type="Proteomes" id="UP000663844">
    <property type="component" value="Unassembled WGS sequence"/>
</dbReference>
<comment type="caution">
    <text evidence="1">The sequence shown here is derived from an EMBL/GenBank/DDBJ whole genome shotgun (WGS) entry which is preliminary data.</text>
</comment>
<gene>
    <name evidence="1" type="ORF">OXD698_LOCUS50431</name>
</gene>
<dbReference type="AlphaFoldDB" id="A0A820MX76"/>
<reference evidence="1" key="1">
    <citation type="submission" date="2021-02" db="EMBL/GenBank/DDBJ databases">
        <authorList>
            <person name="Nowell W R."/>
        </authorList>
    </citation>
    <scope>NUCLEOTIDE SEQUENCE</scope>
</reference>
<dbReference type="EMBL" id="CAJOAZ010024177">
    <property type="protein sequence ID" value="CAF4382294.1"/>
    <property type="molecule type" value="Genomic_DNA"/>
</dbReference>
<name>A0A820MX76_9BILA</name>
<evidence type="ECO:0000313" key="2">
    <source>
        <dbReference type="Proteomes" id="UP000663844"/>
    </source>
</evidence>